<dbReference type="AlphaFoldDB" id="A0A7Y0Q514"/>
<name>A0A7Y0Q514_9FIRM</name>
<feature type="transmembrane region" description="Helical" evidence="5">
    <location>
        <begin position="180"/>
        <end position="202"/>
    </location>
</feature>
<dbReference type="GO" id="GO:0016020">
    <property type="term" value="C:membrane"/>
    <property type="evidence" value="ECO:0007669"/>
    <property type="project" value="UniProtKB-SubCell"/>
</dbReference>
<dbReference type="Gene3D" id="1.20.1740.10">
    <property type="entry name" value="Amino acid/polyamine transporter I"/>
    <property type="match status" value="1"/>
</dbReference>
<feature type="transmembrane region" description="Helical" evidence="5">
    <location>
        <begin position="155"/>
        <end position="174"/>
    </location>
</feature>
<feature type="transmembrane region" description="Helical" evidence="5">
    <location>
        <begin position="246"/>
        <end position="266"/>
    </location>
</feature>
<feature type="transmembrane region" description="Helical" evidence="5">
    <location>
        <begin position="214"/>
        <end position="234"/>
    </location>
</feature>
<dbReference type="RefSeq" id="WP_169103182.1">
    <property type="nucleotide sequence ID" value="NZ_JABBVZ010000189.1"/>
</dbReference>
<feature type="transmembrane region" description="Helical" evidence="5">
    <location>
        <begin position="101"/>
        <end position="123"/>
    </location>
</feature>
<keyword evidence="8" id="KW-1185">Reference proteome</keyword>
<keyword evidence="4 5" id="KW-0472">Membrane</keyword>
<proteinExistence type="predicted"/>
<feature type="non-terminal residue" evidence="7">
    <location>
        <position position="1"/>
    </location>
</feature>
<evidence type="ECO:0000256" key="1">
    <source>
        <dbReference type="ARBA" id="ARBA00004141"/>
    </source>
</evidence>
<evidence type="ECO:0000256" key="2">
    <source>
        <dbReference type="ARBA" id="ARBA00022692"/>
    </source>
</evidence>
<dbReference type="EMBL" id="JABBVZ010000189">
    <property type="protein sequence ID" value="NMP24980.1"/>
    <property type="molecule type" value="Genomic_DNA"/>
</dbReference>
<organism evidence="7 8">
    <name type="scientific">Sulfobacillus harzensis</name>
    <dbReference type="NCBI Taxonomy" id="2729629"/>
    <lineage>
        <taxon>Bacteria</taxon>
        <taxon>Bacillati</taxon>
        <taxon>Bacillota</taxon>
        <taxon>Clostridia</taxon>
        <taxon>Eubacteriales</taxon>
        <taxon>Clostridiales Family XVII. Incertae Sedis</taxon>
        <taxon>Sulfobacillus</taxon>
    </lineage>
</organism>
<protein>
    <submittedName>
        <fullName evidence="7">APC family permease</fullName>
    </submittedName>
</protein>
<evidence type="ECO:0000256" key="3">
    <source>
        <dbReference type="ARBA" id="ARBA00022989"/>
    </source>
</evidence>
<evidence type="ECO:0000259" key="6">
    <source>
        <dbReference type="Pfam" id="PF00324"/>
    </source>
</evidence>
<dbReference type="PANTHER" id="PTHR42770">
    <property type="entry name" value="AMINO ACID TRANSPORTER-RELATED"/>
    <property type="match status" value="1"/>
</dbReference>
<evidence type="ECO:0000256" key="5">
    <source>
        <dbReference type="SAM" id="Phobius"/>
    </source>
</evidence>
<dbReference type="GO" id="GO:0055085">
    <property type="term" value="P:transmembrane transport"/>
    <property type="evidence" value="ECO:0007669"/>
    <property type="project" value="InterPro"/>
</dbReference>
<feature type="transmembrane region" description="Helical" evidence="5">
    <location>
        <begin position="48"/>
        <end position="73"/>
    </location>
</feature>
<dbReference type="Proteomes" id="UP000533476">
    <property type="component" value="Unassembled WGS sequence"/>
</dbReference>
<sequence length="291" mass="31876">CACSLWASADICPQKQTVDKSNNIFAGYGASATLGEEAKNPQKSIARAVILSLVIIGFVLIFVGYATTVAWGVHNMGSYVSLPMPLLNLVKKVLASEWTPWFWILTVLIINSTVTAIIAITNAQVRVLFALGRDKIAVPAVLGSTHPRYKTPARAIHTQSIIGIVIVTIVGFWLGSFSGFLFLAELVTLSNLVIHIMANISLIRYYRKTGEFRLLVHGIIPIIASLMFLFPIYFSLFPVPSFPNNIPPYLVVLWAIIGFVLLGRTVRRRPDVLKQAGMVTAERMDAAPPGL</sequence>
<comment type="caution">
    <text evidence="7">The sequence shown here is derived from an EMBL/GenBank/DDBJ whole genome shotgun (WGS) entry which is preliminary data.</text>
</comment>
<keyword evidence="3 5" id="KW-1133">Transmembrane helix</keyword>
<evidence type="ECO:0000313" key="7">
    <source>
        <dbReference type="EMBL" id="NMP24980.1"/>
    </source>
</evidence>
<accession>A0A7Y0Q514</accession>
<dbReference type="Pfam" id="PF00324">
    <property type="entry name" value="AA_permease"/>
    <property type="match status" value="1"/>
</dbReference>
<evidence type="ECO:0000313" key="8">
    <source>
        <dbReference type="Proteomes" id="UP000533476"/>
    </source>
</evidence>
<feature type="domain" description="Amino acid permease/ SLC12A" evidence="6">
    <location>
        <begin position="24"/>
        <end position="236"/>
    </location>
</feature>
<gene>
    <name evidence="7" type="ORF">HIJ39_21980</name>
</gene>
<comment type="subcellular location">
    <subcellularLocation>
        <location evidence="1">Membrane</location>
        <topology evidence="1">Multi-pass membrane protein</topology>
    </subcellularLocation>
</comment>
<evidence type="ECO:0000256" key="4">
    <source>
        <dbReference type="ARBA" id="ARBA00023136"/>
    </source>
</evidence>
<keyword evidence="2 5" id="KW-0812">Transmembrane</keyword>
<dbReference type="InterPro" id="IPR004841">
    <property type="entry name" value="AA-permease/SLC12A_dom"/>
</dbReference>
<dbReference type="PANTHER" id="PTHR42770:SF11">
    <property type="entry name" value="INNER MEMBRANE TRANSPORT PROTEIN YBAT"/>
    <property type="match status" value="1"/>
</dbReference>
<dbReference type="InterPro" id="IPR050367">
    <property type="entry name" value="APC_superfamily"/>
</dbReference>
<reference evidence="7 8" key="1">
    <citation type="submission" date="2020-04" db="EMBL/GenBank/DDBJ databases">
        <authorList>
            <person name="Zhang R."/>
            <person name="Schippers A."/>
        </authorList>
    </citation>
    <scope>NUCLEOTIDE SEQUENCE [LARGE SCALE GENOMIC DNA]</scope>
    <source>
        <strain evidence="7 8">DSM 109850</strain>
    </source>
</reference>